<dbReference type="PANTHER" id="PTHR28263:SF1">
    <property type="entry name" value="GOLGI TO ER TRAFFIC PROTEIN 2"/>
    <property type="match status" value="1"/>
</dbReference>
<proteinExistence type="predicted"/>
<feature type="transmembrane region" description="Helical" evidence="5">
    <location>
        <begin position="315"/>
        <end position="336"/>
    </location>
</feature>
<dbReference type="PANTHER" id="PTHR28263">
    <property type="entry name" value="GOLGI TO ER TRAFFIC PROTEIN 2"/>
    <property type="match status" value="1"/>
</dbReference>
<evidence type="ECO:0000256" key="3">
    <source>
        <dbReference type="ARBA" id="ARBA00023136"/>
    </source>
</evidence>
<keyword evidence="2 5" id="KW-1133">Transmembrane helix</keyword>
<name>A0A139AUL2_GONPJ</name>
<feature type="transmembrane region" description="Helical" evidence="5">
    <location>
        <begin position="446"/>
        <end position="468"/>
    </location>
</feature>
<accession>A0A139AUL2</accession>
<feature type="compositionally biased region" description="Low complexity" evidence="4">
    <location>
        <begin position="117"/>
        <end position="129"/>
    </location>
</feature>
<feature type="compositionally biased region" description="Gly residues" evidence="4">
    <location>
        <begin position="67"/>
        <end position="76"/>
    </location>
</feature>
<keyword evidence="1 5" id="KW-0812">Transmembrane</keyword>
<protein>
    <submittedName>
        <fullName evidence="6">Uncharacterized protein</fullName>
    </submittedName>
</protein>
<feature type="region of interest" description="Disordered" evidence="4">
    <location>
        <begin position="246"/>
        <end position="271"/>
    </location>
</feature>
<feature type="compositionally biased region" description="Polar residues" evidence="4">
    <location>
        <begin position="258"/>
        <end position="267"/>
    </location>
</feature>
<keyword evidence="7" id="KW-1185">Reference proteome</keyword>
<feature type="region of interest" description="Disordered" evidence="4">
    <location>
        <begin position="26"/>
        <end position="186"/>
    </location>
</feature>
<feature type="compositionally biased region" description="Low complexity" evidence="4">
    <location>
        <begin position="174"/>
        <end position="185"/>
    </location>
</feature>
<organism evidence="6 7">
    <name type="scientific">Gonapodya prolifera (strain JEL478)</name>
    <name type="common">Monoblepharis prolifera</name>
    <dbReference type="NCBI Taxonomy" id="1344416"/>
    <lineage>
        <taxon>Eukaryota</taxon>
        <taxon>Fungi</taxon>
        <taxon>Fungi incertae sedis</taxon>
        <taxon>Chytridiomycota</taxon>
        <taxon>Chytridiomycota incertae sedis</taxon>
        <taxon>Monoblepharidomycetes</taxon>
        <taxon>Monoblepharidales</taxon>
        <taxon>Gonapodyaceae</taxon>
        <taxon>Gonapodya</taxon>
    </lineage>
</organism>
<feature type="compositionally biased region" description="Low complexity" evidence="4">
    <location>
        <begin position="95"/>
        <end position="109"/>
    </location>
</feature>
<reference evidence="6 7" key="1">
    <citation type="journal article" date="2015" name="Genome Biol. Evol.">
        <title>Phylogenomic analyses indicate that early fungi evolved digesting cell walls of algal ancestors of land plants.</title>
        <authorList>
            <person name="Chang Y."/>
            <person name="Wang S."/>
            <person name="Sekimoto S."/>
            <person name="Aerts A.L."/>
            <person name="Choi C."/>
            <person name="Clum A."/>
            <person name="LaButti K.M."/>
            <person name="Lindquist E.A."/>
            <person name="Yee Ngan C."/>
            <person name="Ohm R.A."/>
            <person name="Salamov A.A."/>
            <person name="Grigoriev I.V."/>
            <person name="Spatafora J.W."/>
            <person name="Berbee M.L."/>
        </authorList>
    </citation>
    <scope>NUCLEOTIDE SEQUENCE [LARGE SCALE GENOMIC DNA]</scope>
    <source>
        <strain evidence="6 7">JEL478</strain>
    </source>
</reference>
<evidence type="ECO:0000256" key="4">
    <source>
        <dbReference type="SAM" id="MobiDB-lite"/>
    </source>
</evidence>
<feature type="region of interest" description="Disordered" evidence="4">
    <location>
        <begin position="1"/>
        <end position="20"/>
    </location>
</feature>
<dbReference type="AlphaFoldDB" id="A0A139AUL2"/>
<dbReference type="InterPro" id="IPR028143">
    <property type="entry name" value="Get2/sif1"/>
</dbReference>
<feature type="compositionally biased region" description="Polar residues" evidence="4">
    <location>
        <begin position="156"/>
        <end position="173"/>
    </location>
</feature>
<evidence type="ECO:0000313" key="7">
    <source>
        <dbReference type="Proteomes" id="UP000070544"/>
    </source>
</evidence>
<evidence type="ECO:0000256" key="2">
    <source>
        <dbReference type="ARBA" id="ARBA00022989"/>
    </source>
</evidence>
<dbReference type="Proteomes" id="UP000070544">
    <property type="component" value="Unassembled WGS sequence"/>
</dbReference>
<feature type="transmembrane region" description="Helical" evidence="5">
    <location>
        <begin position="380"/>
        <end position="400"/>
    </location>
</feature>
<evidence type="ECO:0000256" key="5">
    <source>
        <dbReference type="SAM" id="Phobius"/>
    </source>
</evidence>
<dbReference type="EMBL" id="KQ965735">
    <property type="protein sequence ID" value="KXS20421.1"/>
    <property type="molecule type" value="Genomic_DNA"/>
</dbReference>
<sequence>MSAEGSSSPAADAAAARREARRARILAGGADRLSKLTHTYTGTAPENAAGSGEAGGGATSGAADGAANGGDAGGSPGPKLSSTADESQNKKKESGAVNATATNAAARVGAAGGGPAVGVSKTTTSTTSTPLKPAQHFPPTWPRPSLAPESKDPLRSVQSPSFPRTPGSALSQPTSRARATSANTTDPFAFVAPSNIAAADAISGDQDIDVTPAQLASFMLPPEGSPQMPDHLPDLQELLSTLLAGGPPGAGGTPLPNFASQPGSGLSTPFAPTPSFGSTSLLASLLPTILPSLFPNLPPPPSRILATHVAESSRLWRRLHLVVAFLASLTVLWVFATSTEVAEWGRGESEDGVNSRKQGWAEAVGRVARLRGGDMVVGDVGVAAVGYSIWFLLLALQFTLHALRIGWISLTPPPAASGTATSSEPSALTTILGHGPTMLGMIMDDLSVFVFTLGLAIVLAGIAGAVVLV</sequence>
<keyword evidence="3 5" id="KW-0472">Membrane</keyword>
<evidence type="ECO:0000313" key="6">
    <source>
        <dbReference type="EMBL" id="KXS20421.1"/>
    </source>
</evidence>
<gene>
    <name evidence="6" type="ORF">M427DRAFT_28149</name>
</gene>
<evidence type="ECO:0000256" key="1">
    <source>
        <dbReference type="ARBA" id="ARBA00022692"/>
    </source>
</evidence>